<proteinExistence type="predicted"/>
<reference evidence="1 2" key="1">
    <citation type="submission" date="2019-03" db="EMBL/GenBank/DDBJ databases">
        <title>Genomic Encyclopedia of Type Strains, Phase IV (KMG-IV): sequencing the most valuable type-strain genomes for metagenomic binning, comparative biology and taxonomic classification.</title>
        <authorList>
            <person name="Goeker M."/>
        </authorList>
    </citation>
    <scope>NUCLEOTIDE SEQUENCE [LARGE SCALE GENOMIC DNA]</scope>
    <source>
        <strain evidence="1 2">DSM 45707</strain>
    </source>
</reference>
<name>A0A4R3L2F0_9BACL</name>
<evidence type="ECO:0000313" key="2">
    <source>
        <dbReference type="Proteomes" id="UP000294937"/>
    </source>
</evidence>
<comment type="caution">
    <text evidence="1">The sequence shown here is derived from an EMBL/GenBank/DDBJ whole genome shotgun (WGS) entry which is preliminary data.</text>
</comment>
<protein>
    <submittedName>
        <fullName evidence="1">Uncharacterized protein</fullName>
    </submittedName>
</protein>
<sequence>MLNTNHNNVPQLLSHSFRSTEAAIFKYIHAVFLLTLALKKRGIESCDGFDQYESDLFSLLNTVSEIEKLLLRHLHLYHLYLTTDEFAEFKNEIIHYSKDHEAKKKVNYYTSSIMKLCYGKNYTKQMDFQAENILNDLTKFFELKRSLIKL</sequence>
<dbReference type="RefSeq" id="WP_131925509.1">
    <property type="nucleotide sequence ID" value="NZ_SMAG01000006.1"/>
</dbReference>
<dbReference type="AlphaFoldDB" id="A0A4R3L2F0"/>
<accession>A0A4R3L2F0</accession>
<dbReference type="EMBL" id="SMAG01000006">
    <property type="protein sequence ID" value="TCS93629.1"/>
    <property type="molecule type" value="Genomic_DNA"/>
</dbReference>
<dbReference type="Proteomes" id="UP000294937">
    <property type="component" value="Unassembled WGS sequence"/>
</dbReference>
<evidence type="ECO:0000313" key="1">
    <source>
        <dbReference type="EMBL" id="TCS93629.1"/>
    </source>
</evidence>
<organism evidence="1 2">
    <name type="scientific">Hazenella coriacea</name>
    <dbReference type="NCBI Taxonomy" id="1179467"/>
    <lineage>
        <taxon>Bacteria</taxon>
        <taxon>Bacillati</taxon>
        <taxon>Bacillota</taxon>
        <taxon>Bacilli</taxon>
        <taxon>Bacillales</taxon>
        <taxon>Thermoactinomycetaceae</taxon>
        <taxon>Hazenella</taxon>
    </lineage>
</organism>
<keyword evidence="2" id="KW-1185">Reference proteome</keyword>
<gene>
    <name evidence="1" type="ORF">EDD58_10662</name>
</gene>